<evidence type="ECO:0000256" key="1">
    <source>
        <dbReference type="SAM" id="Phobius"/>
    </source>
</evidence>
<organism evidence="2 3">
    <name type="scientific">Amphibacillus indicireducens</name>
    <dbReference type="NCBI Taxonomy" id="1076330"/>
    <lineage>
        <taxon>Bacteria</taxon>
        <taxon>Bacillati</taxon>
        <taxon>Bacillota</taxon>
        <taxon>Bacilli</taxon>
        <taxon>Bacillales</taxon>
        <taxon>Bacillaceae</taxon>
        <taxon>Amphibacillus</taxon>
    </lineage>
</organism>
<protein>
    <submittedName>
        <fullName evidence="2">Uncharacterized protein</fullName>
    </submittedName>
</protein>
<feature type="transmembrane region" description="Helical" evidence="1">
    <location>
        <begin position="33"/>
        <end position="53"/>
    </location>
</feature>
<evidence type="ECO:0000313" key="3">
    <source>
        <dbReference type="Proteomes" id="UP001501734"/>
    </source>
</evidence>
<sequence length="132" mass="15481">MSRNKYTKPIIFIIGLVLFNIYAYIEAGNNSEVTFLILIVSIFFGLYKGMNASEFREVFNLYRANNIFKGPMRALELVAAMLLCISTNHASYRILNIMSLSNIMFEIIYFVVFTFVIYRFLFFNLFESKEEE</sequence>
<keyword evidence="1" id="KW-0472">Membrane</keyword>
<keyword evidence="3" id="KW-1185">Reference proteome</keyword>
<dbReference type="Proteomes" id="UP001501734">
    <property type="component" value="Unassembled WGS sequence"/>
</dbReference>
<keyword evidence="1" id="KW-0812">Transmembrane</keyword>
<accession>A0ABP7VYU4</accession>
<reference evidence="3" key="1">
    <citation type="journal article" date="2019" name="Int. J. Syst. Evol. Microbiol.">
        <title>The Global Catalogue of Microorganisms (GCM) 10K type strain sequencing project: providing services to taxonomists for standard genome sequencing and annotation.</title>
        <authorList>
            <consortium name="The Broad Institute Genomics Platform"/>
            <consortium name="The Broad Institute Genome Sequencing Center for Infectious Disease"/>
            <person name="Wu L."/>
            <person name="Ma J."/>
        </authorList>
    </citation>
    <scope>NUCLEOTIDE SEQUENCE [LARGE SCALE GENOMIC DNA]</scope>
    <source>
        <strain evidence="3">JCM 17250</strain>
    </source>
</reference>
<feature type="transmembrane region" description="Helical" evidence="1">
    <location>
        <begin position="74"/>
        <end position="95"/>
    </location>
</feature>
<gene>
    <name evidence="2" type="ORF">GCM10022410_22250</name>
</gene>
<evidence type="ECO:0000313" key="2">
    <source>
        <dbReference type="EMBL" id="GAA4077035.1"/>
    </source>
</evidence>
<name>A0ABP7VYU4_9BACI</name>
<proteinExistence type="predicted"/>
<dbReference type="EMBL" id="BAABDL010000121">
    <property type="protein sequence ID" value="GAA4077035.1"/>
    <property type="molecule type" value="Genomic_DNA"/>
</dbReference>
<feature type="transmembrane region" description="Helical" evidence="1">
    <location>
        <begin position="107"/>
        <end position="126"/>
    </location>
</feature>
<keyword evidence="1" id="KW-1133">Transmembrane helix</keyword>
<comment type="caution">
    <text evidence="2">The sequence shown here is derived from an EMBL/GenBank/DDBJ whole genome shotgun (WGS) entry which is preliminary data.</text>
</comment>